<dbReference type="InterPro" id="IPR001173">
    <property type="entry name" value="Glyco_trans_2-like"/>
</dbReference>
<evidence type="ECO:0000313" key="2">
    <source>
        <dbReference type="EMBL" id="PLW67656.1"/>
    </source>
</evidence>
<dbReference type="PANTHER" id="PTHR10859:SF91">
    <property type="entry name" value="DOLICHYL-PHOSPHATE BETA-GLUCOSYLTRANSFERASE"/>
    <property type="match status" value="1"/>
</dbReference>
<name>A0A2N5WZM2_9GAMM</name>
<keyword evidence="2" id="KW-0808">Transferase</keyword>
<evidence type="ECO:0000313" key="3">
    <source>
        <dbReference type="Proteomes" id="UP000235005"/>
    </source>
</evidence>
<dbReference type="GO" id="GO:0006487">
    <property type="term" value="P:protein N-linked glycosylation"/>
    <property type="evidence" value="ECO:0007669"/>
    <property type="project" value="TreeGrafter"/>
</dbReference>
<dbReference type="AlphaFoldDB" id="A0A2N5WZM2"/>
<proteinExistence type="predicted"/>
<dbReference type="InterPro" id="IPR029044">
    <property type="entry name" value="Nucleotide-diphossugar_trans"/>
</dbReference>
<organism evidence="2 3">
    <name type="scientific">Pseudohalioglobus lutimaris</name>
    <dbReference type="NCBI Taxonomy" id="1737061"/>
    <lineage>
        <taxon>Bacteria</taxon>
        <taxon>Pseudomonadati</taxon>
        <taxon>Pseudomonadota</taxon>
        <taxon>Gammaproteobacteria</taxon>
        <taxon>Cellvibrionales</taxon>
        <taxon>Halieaceae</taxon>
        <taxon>Pseudohalioglobus</taxon>
    </lineage>
</organism>
<protein>
    <submittedName>
        <fullName evidence="2">Glycosyl transferase</fullName>
    </submittedName>
</protein>
<gene>
    <name evidence="2" type="ORF">C0039_15745</name>
</gene>
<dbReference type="RefSeq" id="WP_101518629.1">
    <property type="nucleotide sequence ID" value="NZ_PKUS01000025.1"/>
</dbReference>
<dbReference type="SUPFAM" id="SSF53448">
    <property type="entry name" value="Nucleotide-diphospho-sugar transferases"/>
    <property type="match status" value="1"/>
</dbReference>
<accession>A0A2N5WZM2</accession>
<dbReference type="Proteomes" id="UP000235005">
    <property type="component" value="Unassembled WGS sequence"/>
</dbReference>
<dbReference type="OrthoDB" id="9808633at2"/>
<keyword evidence="3" id="KW-1185">Reference proteome</keyword>
<dbReference type="GO" id="GO:0016740">
    <property type="term" value="F:transferase activity"/>
    <property type="evidence" value="ECO:0007669"/>
    <property type="project" value="UniProtKB-KW"/>
</dbReference>
<comment type="caution">
    <text evidence="2">The sequence shown here is derived from an EMBL/GenBank/DDBJ whole genome shotgun (WGS) entry which is preliminary data.</text>
</comment>
<feature type="domain" description="Glycosyltransferase 2-like" evidence="1">
    <location>
        <begin position="6"/>
        <end position="160"/>
    </location>
</feature>
<reference evidence="2 3" key="1">
    <citation type="submission" date="2018-01" db="EMBL/GenBank/DDBJ databases">
        <title>The draft genome sequence of Halioglobus lutimaris HF004.</title>
        <authorList>
            <person name="Du Z.-J."/>
            <person name="Shi M.-J."/>
        </authorList>
    </citation>
    <scope>NUCLEOTIDE SEQUENCE [LARGE SCALE GENOMIC DNA]</scope>
    <source>
        <strain evidence="2 3">HF004</strain>
    </source>
</reference>
<dbReference type="Gene3D" id="3.90.550.10">
    <property type="entry name" value="Spore Coat Polysaccharide Biosynthesis Protein SpsA, Chain A"/>
    <property type="match status" value="1"/>
</dbReference>
<dbReference type="Pfam" id="PF00535">
    <property type="entry name" value="Glycos_transf_2"/>
    <property type="match status" value="1"/>
</dbReference>
<dbReference type="CDD" id="cd04179">
    <property type="entry name" value="DPM_DPG-synthase_like"/>
    <property type="match status" value="1"/>
</dbReference>
<evidence type="ECO:0000259" key="1">
    <source>
        <dbReference type="Pfam" id="PF00535"/>
    </source>
</evidence>
<dbReference type="PANTHER" id="PTHR10859">
    <property type="entry name" value="GLYCOSYL TRANSFERASE"/>
    <property type="match status" value="1"/>
</dbReference>
<sequence>MIRPCLLIPVYNHPATIGPLVASLDPLRLPVILVNDGSDSACTRVLRELQQRFRQVQLVERERNGGKGAAVKSGLAEAYRLGFSHALQVDADGQHETGDLPTLLELAEQHPRAVISGAPNFSNAPRLRYYGRYLTHIWVWINTLSLDIVDSMCGFRAYPLEQTLAVLNHANTGDRMDFDPEILVRLHWAGVEVIQFQTAVHYPEDGISHFHGLRDNALISWAHTRLFFGMLLRLPYLLRRKWKSRDGN</sequence>
<dbReference type="EMBL" id="PKUS01000025">
    <property type="protein sequence ID" value="PLW67656.1"/>
    <property type="molecule type" value="Genomic_DNA"/>
</dbReference>